<evidence type="ECO:0000313" key="1">
    <source>
        <dbReference type="EMBL" id="CUN76465.1"/>
    </source>
</evidence>
<dbReference type="RefSeq" id="WP_036376059.1">
    <property type="nucleotide sequence ID" value="NZ_CABIWZ010000007.1"/>
</dbReference>
<sequence length="210" mass="23887">MKSPLRYQFSEYDCGPTTMLNAVSYLFEREEIPPEIIRNVMLYSLDCYSQKGEPGRAGTSRMAMMFLSNWLDGFGRATNLPLSSQYLSGKSVYIGQESFINDALHRGGAAVVRLFYDVEHYALLTGELPDGRILMFDPWYVPESSDEFRGTGIETSLQHPMAYNRIVPADCFNREENAPYALGPVEDREAVLLFNERTKKTAQATIEYFI</sequence>
<dbReference type="EMBL" id="CYYU01000007">
    <property type="protein sequence ID" value="CUN76465.1"/>
    <property type="molecule type" value="Genomic_DNA"/>
</dbReference>
<dbReference type="AlphaFoldDB" id="A0A173ZMQ7"/>
<dbReference type="eggNOG" id="ENOG502ZCD4">
    <property type="taxonomic scope" value="Bacteria"/>
</dbReference>
<dbReference type="STRING" id="187979.ERS852385_01314"/>
<gene>
    <name evidence="1" type="ORF">ERS852385_01314</name>
</gene>
<proteinExistence type="predicted"/>
<dbReference type="GeneID" id="83710754"/>
<evidence type="ECO:0008006" key="3">
    <source>
        <dbReference type="Google" id="ProtNLM"/>
    </source>
</evidence>
<protein>
    <recommendedName>
        <fullName evidence="3">Peptidase C39-like domain-containing protein</fullName>
    </recommendedName>
</protein>
<dbReference type="Proteomes" id="UP000095546">
    <property type="component" value="Unassembled WGS sequence"/>
</dbReference>
<accession>A0A173ZMQ7</accession>
<organism evidence="1 2">
    <name type="scientific">Mitsuokella jalaludinii</name>
    <dbReference type="NCBI Taxonomy" id="187979"/>
    <lineage>
        <taxon>Bacteria</taxon>
        <taxon>Bacillati</taxon>
        <taxon>Bacillota</taxon>
        <taxon>Negativicutes</taxon>
        <taxon>Selenomonadales</taxon>
        <taxon>Selenomonadaceae</taxon>
        <taxon>Mitsuokella</taxon>
    </lineage>
</organism>
<evidence type="ECO:0000313" key="2">
    <source>
        <dbReference type="Proteomes" id="UP000095546"/>
    </source>
</evidence>
<dbReference type="OrthoDB" id="5416005at2"/>
<name>A0A173ZMQ7_9FIRM</name>
<keyword evidence="2" id="KW-1185">Reference proteome</keyword>
<reference evidence="1 2" key="1">
    <citation type="submission" date="2015-09" db="EMBL/GenBank/DDBJ databases">
        <authorList>
            <consortium name="Pathogen Informatics"/>
        </authorList>
    </citation>
    <scope>NUCLEOTIDE SEQUENCE [LARGE SCALE GENOMIC DNA]</scope>
    <source>
        <strain evidence="1 2">2789STDY5608828</strain>
    </source>
</reference>